<dbReference type="SUPFAM" id="SSF52540">
    <property type="entry name" value="P-loop containing nucleoside triphosphate hydrolases"/>
    <property type="match status" value="1"/>
</dbReference>
<dbReference type="STRING" id="349064.SAMN05660429_01532"/>
<dbReference type="InterPro" id="IPR027417">
    <property type="entry name" value="P-loop_NTPase"/>
</dbReference>
<keyword evidence="3" id="KW-0536">Nodulation</keyword>
<keyword evidence="5 7" id="KW-0067">ATP-binding</keyword>
<evidence type="ECO:0000259" key="6">
    <source>
        <dbReference type="PROSITE" id="PS50893"/>
    </source>
</evidence>
<proteinExistence type="inferred from homology"/>
<dbReference type="InterPro" id="IPR003593">
    <property type="entry name" value="AAA+_ATPase"/>
</dbReference>
<gene>
    <name evidence="7" type="ORF">SAMN05660429_01532</name>
</gene>
<comment type="similarity">
    <text evidence="1">Belongs to the ABC transporter superfamily.</text>
</comment>
<sequence length="266" mass="29657">MIEVKGLSKSFKLTKEAKKQLKSEQQDPRQEGDFFHALTRVDFACKPGQVLGLLGPNGAGKTTTLRILASSIRPDRGEILVNNVNIVKNPEQAKKKIGFLSTNTGLYQRLTAKENIEYFAKLHGMSSKQISERAPVLYEELGITEFLHRRAETLSTGMKQKVSIARAVVHQPDVLVLDEPTTGLDIMATETVLSFIENQKAKGTPIIFSTHHLEEVTMLADEIVVINHGKSCFRGTEESLKQQMGVSSFRKAFMHLVNKPKKEEAI</sequence>
<evidence type="ECO:0000256" key="1">
    <source>
        <dbReference type="ARBA" id="ARBA00005417"/>
    </source>
</evidence>
<dbReference type="PROSITE" id="PS50893">
    <property type="entry name" value="ABC_TRANSPORTER_2"/>
    <property type="match status" value="1"/>
</dbReference>
<dbReference type="InterPro" id="IPR050763">
    <property type="entry name" value="ABC_transporter_ATP-binding"/>
</dbReference>
<reference evidence="7 8" key="1">
    <citation type="submission" date="2016-10" db="EMBL/GenBank/DDBJ databases">
        <authorList>
            <person name="de Groot N.N."/>
        </authorList>
    </citation>
    <scope>NUCLEOTIDE SEQUENCE [LARGE SCALE GENOMIC DNA]</scope>
    <source>
        <strain evidence="7 8">DSM 19706</strain>
    </source>
</reference>
<evidence type="ECO:0000256" key="5">
    <source>
        <dbReference type="ARBA" id="ARBA00022840"/>
    </source>
</evidence>
<dbReference type="SMART" id="SM00382">
    <property type="entry name" value="AAA"/>
    <property type="match status" value="1"/>
</dbReference>
<keyword evidence="4" id="KW-0547">Nucleotide-binding</keyword>
<dbReference type="AlphaFoldDB" id="A0A1I0DID1"/>
<evidence type="ECO:0000256" key="2">
    <source>
        <dbReference type="ARBA" id="ARBA00022448"/>
    </source>
</evidence>
<dbReference type="RefSeq" id="WP_093328973.1">
    <property type="nucleotide sequence ID" value="NZ_AP027363.1"/>
</dbReference>
<dbReference type="Gene3D" id="3.40.50.300">
    <property type="entry name" value="P-loop containing nucleotide triphosphate hydrolases"/>
    <property type="match status" value="1"/>
</dbReference>
<protein>
    <submittedName>
        <fullName evidence="7">Sodium transport system ATP-binding protein</fullName>
    </submittedName>
</protein>
<feature type="domain" description="ABC transporter" evidence="6">
    <location>
        <begin position="2"/>
        <end position="253"/>
    </location>
</feature>
<dbReference type="OrthoDB" id="6321334at2"/>
<dbReference type="PANTHER" id="PTHR42711:SF5">
    <property type="entry name" value="ABC TRANSPORTER ATP-BINDING PROTEIN NATA"/>
    <property type="match status" value="1"/>
</dbReference>
<evidence type="ECO:0000256" key="3">
    <source>
        <dbReference type="ARBA" id="ARBA00022458"/>
    </source>
</evidence>
<accession>A0A1I0DID1</accession>
<dbReference type="EMBL" id="FOHK01000006">
    <property type="protein sequence ID" value="SET32171.1"/>
    <property type="molecule type" value="Genomic_DNA"/>
</dbReference>
<dbReference type="InterPro" id="IPR003439">
    <property type="entry name" value="ABC_transporter-like_ATP-bd"/>
</dbReference>
<dbReference type="GO" id="GO:0005524">
    <property type="term" value="F:ATP binding"/>
    <property type="evidence" value="ECO:0007669"/>
    <property type="project" value="UniProtKB-KW"/>
</dbReference>
<name>A0A1I0DID1_THASX</name>
<keyword evidence="8" id="KW-1185">Reference proteome</keyword>
<dbReference type="Pfam" id="PF00005">
    <property type="entry name" value="ABC_tran"/>
    <property type="match status" value="1"/>
</dbReference>
<evidence type="ECO:0000313" key="8">
    <source>
        <dbReference type="Proteomes" id="UP000199308"/>
    </source>
</evidence>
<keyword evidence="2" id="KW-0813">Transport</keyword>
<dbReference type="PANTHER" id="PTHR42711">
    <property type="entry name" value="ABC TRANSPORTER ATP-BINDING PROTEIN"/>
    <property type="match status" value="1"/>
</dbReference>
<organism evidence="7 8">
    <name type="scientific">Thalassotalea agarivorans</name>
    <name type="common">Thalassomonas agarivorans</name>
    <dbReference type="NCBI Taxonomy" id="349064"/>
    <lineage>
        <taxon>Bacteria</taxon>
        <taxon>Pseudomonadati</taxon>
        <taxon>Pseudomonadota</taxon>
        <taxon>Gammaproteobacteria</taxon>
        <taxon>Alteromonadales</taxon>
        <taxon>Colwelliaceae</taxon>
        <taxon>Thalassotalea</taxon>
    </lineage>
</organism>
<evidence type="ECO:0000256" key="4">
    <source>
        <dbReference type="ARBA" id="ARBA00022741"/>
    </source>
</evidence>
<evidence type="ECO:0000313" key="7">
    <source>
        <dbReference type="EMBL" id="SET32171.1"/>
    </source>
</evidence>
<dbReference type="Proteomes" id="UP000199308">
    <property type="component" value="Unassembled WGS sequence"/>
</dbReference>
<dbReference type="GO" id="GO:0016887">
    <property type="term" value="F:ATP hydrolysis activity"/>
    <property type="evidence" value="ECO:0007669"/>
    <property type="project" value="InterPro"/>
</dbReference>